<gene>
    <name evidence="1" type="ORF">PAXINDRAFT_11747</name>
</gene>
<evidence type="ECO:0000313" key="1">
    <source>
        <dbReference type="EMBL" id="KIJ15632.1"/>
    </source>
</evidence>
<dbReference type="AlphaFoldDB" id="A0A0C9U8E0"/>
<dbReference type="HOGENOM" id="CLU_830447_0_0_1"/>
<keyword evidence="2" id="KW-1185">Reference proteome</keyword>
<reference evidence="2" key="2">
    <citation type="submission" date="2015-01" db="EMBL/GenBank/DDBJ databases">
        <title>Evolutionary Origins and Diversification of the Mycorrhizal Mutualists.</title>
        <authorList>
            <consortium name="DOE Joint Genome Institute"/>
            <consortium name="Mycorrhizal Genomics Consortium"/>
            <person name="Kohler A."/>
            <person name="Kuo A."/>
            <person name="Nagy L.G."/>
            <person name="Floudas D."/>
            <person name="Copeland A."/>
            <person name="Barry K.W."/>
            <person name="Cichocki N."/>
            <person name="Veneault-Fourrey C."/>
            <person name="LaButti K."/>
            <person name="Lindquist E.A."/>
            <person name="Lipzen A."/>
            <person name="Lundell T."/>
            <person name="Morin E."/>
            <person name="Murat C."/>
            <person name="Riley R."/>
            <person name="Ohm R."/>
            <person name="Sun H."/>
            <person name="Tunlid A."/>
            <person name="Henrissat B."/>
            <person name="Grigoriev I.V."/>
            <person name="Hibbett D.S."/>
            <person name="Martin F."/>
        </authorList>
    </citation>
    <scope>NUCLEOTIDE SEQUENCE [LARGE SCALE GENOMIC DNA]</scope>
    <source>
        <strain evidence="2">ATCC 200175</strain>
    </source>
</reference>
<organism evidence="1 2">
    <name type="scientific">Paxillus involutus ATCC 200175</name>
    <dbReference type="NCBI Taxonomy" id="664439"/>
    <lineage>
        <taxon>Eukaryota</taxon>
        <taxon>Fungi</taxon>
        <taxon>Dikarya</taxon>
        <taxon>Basidiomycota</taxon>
        <taxon>Agaricomycotina</taxon>
        <taxon>Agaricomycetes</taxon>
        <taxon>Agaricomycetidae</taxon>
        <taxon>Boletales</taxon>
        <taxon>Paxilineae</taxon>
        <taxon>Paxillaceae</taxon>
        <taxon>Paxillus</taxon>
    </lineage>
</organism>
<name>A0A0C9U8E0_PAXIN</name>
<protein>
    <submittedName>
        <fullName evidence="1">Uncharacterized protein</fullName>
    </submittedName>
</protein>
<evidence type="ECO:0000313" key="2">
    <source>
        <dbReference type="Proteomes" id="UP000053647"/>
    </source>
</evidence>
<dbReference type="EMBL" id="KN819336">
    <property type="protein sequence ID" value="KIJ15632.1"/>
    <property type="molecule type" value="Genomic_DNA"/>
</dbReference>
<dbReference type="OrthoDB" id="2606310at2759"/>
<dbReference type="Proteomes" id="UP000053647">
    <property type="component" value="Unassembled WGS sequence"/>
</dbReference>
<accession>A0A0C9U8E0</accession>
<proteinExistence type="predicted"/>
<sequence length="381" mass="41737">MDTHSSFPFSRLSVDLALSIIDFTATPDFQSTLDNPYACGLALCRVSKAVRRAALPRMLHTVLLTRTDSITKFVAALRIQKGFSLTNRSLSVDYTVHVRRIWIGHFPDTPPSAPIACSFFDAPSSEPGIDFSLLAPVLLGAPSLGLDFLSVSLLHDCLNWAWQHHAPASGEDDMDASTSSERSMLPWRTSTLALTGYFSRWLPFTSTSEGSAFLASLSSLILLPEFIAAGDLEKVEGPANTRSRIIPTPVNLCSGIPWAAFRGLQRLTVPLASTAASTIIVEATYKDHFLGYIESMAPCNGNIDVVLFTMDAPSGPSRTATKEWVDHAMQAYVQQGKGDLALVDVHMAIDDTWKLIYFNWDVCWARGFPTKKVTFADGRDN</sequence>
<reference evidence="1 2" key="1">
    <citation type="submission" date="2014-06" db="EMBL/GenBank/DDBJ databases">
        <authorList>
            <consortium name="DOE Joint Genome Institute"/>
            <person name="Kuo A."/>
            <person name="Kohler A."/>
            <person name="Nagy L.G."/>
            <person name="Floudas D."/>
            <person name="Copeland A."/>
            <person name="Barry K.W."/>
            <person name="Cichocki N."/>
            <person name="Veneault-Fourrey C."/>
            <person name="LaButti K."/>
            <person name="Lindquist E.A."/>
            <person name="Lipzen A."/>
            <person name="Lundell T."/>
            <person name="Morin E."/>
            <person name="Murat C."/>
            <person name="Sun H."/>
            <person name="Tunlid A."/>
            <person name="Henrissat B."/>
            <person name="Grigoriev I.V."/>
            <person name="Hibbett D.S."/>
            <person name="Martin F."/>
            <person name="Nordberg H.P."/>
            <person name="Cantor M.N."/>
            <person name="Hua S.X."/>
        </authorList>
    </citation>
    <scope>NUCLEOTIDE SEQUENCE [LARGE SCALE GENOMIC DNA]</scope>
    <source>
        <strain evidence="1 2">ATCC 200175</strain>
    </source>
</reference>